<sequence length="76" mass="8357">MSQISIRLPDEMVAYLDGEVTSHRASSRAALVLRALERERRRQIAARDAEILAEVSAEDDLDSLAAYAEDASANLL</sequence>
<dbReference type="RefSeq" id="WP_317545859.1">
    <property type="nucleotide sequence ID" value="NZ_JAWLKB010000045.1"/>
</dbReference>
<organism evidence="1 2">
    <name type="scientific">Rhodococcus globerulus</name>
    <dbReference type="NCBI Taxonomy" id="33008"/>
    <lineage>
        <taxon>Bacteria</taxon>
        <taxon>Bacillati</taxon>
        <taxon>Actinomycetota</taxon>
        <taxon>Actinomycetes</taxon>
        <taxon>Mycobacteriales</taxon>
        <taxon>Nocardiaceae</taxon>
        <taxon>Rhodococcus</taxon>
    </lineage>
</organism>
<evidence type="ECO:0000313" key="2">
    <source>
        <dbReference type="Proteomes" id="UP001185927"/>
    </source>
</evidence>
<gene>
    <name evidence="1" type="ORF">R3Q16_32960</name>
</gene>
<keyword evidence="2" id="KW-1185">Reference proteome</keyword>
<accession>A0ABU4C4I9</accession>
<name>A0ABU4C4I9_RHOGO</name>
<dbReference type="EMBL" id="JAWLKB010000045">
    <property type="protein sequence ID" value="MDV6271424.1"/>
    <property type="molecule type" value="Genomic_DNA"/>
</dbReference>
<proteinExistence type="predicted"/>
<comment type="caution">
    <text evidence="1">The sequence shown here is derived from an EMBL/GenBank/DDBJ whole genome shotgun (WGS) entry which is preliminary data.</text>
</comment>
<reference evidence="1 2" key="1">
    <citation type="submission" date="2023-10" db="EMBL/GenBank/DDBJ databases">
        <title>Development of a sustainable strategy for remediation of hydrocarbon-contaminated territories based on the waste exchange concept.</title>
        <authorList>
            <person name="Krivoruchko A."/>
        </authorList>
    </citation>
    <scope>NUCLEOTIDE SEQUENCE [LARGE SCALE GENOMIC DNA]</scope>
    <source>
        <strain evidence="1 2">IEGM 1203</strain>
    </source>
</reference>
<protein>
    <submittedName>
        <fullName evidence="1">Antitoxin</fullName>
    </submittedName>
</protein>
<evidence type="ECO:0000313" key="1">
    <source>
        <dbReference type="EMBL" id="MDV6271424.1"/>
    </source>
</evidence>
<dbReference type="Proteomes" id="UP001185927">
    <property type="component" value="Unassembled WGS sequence"/>
</dbReference>